<reference evidence="3 4" key="1">
    <citation type="submission" date="2024-01" db="EMBL/GenBank/DDBJ databases">
        <title>A draft genome for the cacao thread blight pathogen Marasmiellus scandens.</title>
        <authorList>
            <person name="Baruah I.K."/>
            <person name="Leung J."/>
            <person name="Bukari Y."/>
            <person name="Amoako-Attah I."/>
            <person name="Meinhardt L.W."/>
            <person name="Bailey B.A."/>
            <person name="Cohen S.P."/>
        </authorList>
    </citation>
    <scope>NUCLEOTIDE SEQUENCE [LARGE SCALE GENOMIC DNA]</scope>
    <source>
        <strain evidence="3 4">GH-19</strain>
    </source>
</reference>
<feature type="compositionally biased region" description="Low complexity" evidence="1">
    <location>
        <begin position="148"/>
        <end position="158"/>
    </location>
</feature>
<evidence type="ECO:0000313" key="4">
    <source>
        <dbReference type="Proteomes" id="UP001498398"/>
    </source>
</evidence>
<dbReference type="Proteomes" id="UP001498398">
    <property type="component" value="Unassembled WGS sequence"/>
</dbReference>
<feature type="compositionally biased region" description="Basic and acidic residues" evidence="1">
    <location>
        <begin position="172"/>
        <end position="201"/>
    </location>
</feature>
<organism evidence="3 4">
    <name type="scientific">Marasmiellus scandens</name>
    <dbReference type="NCBI Taxonomy" id="2682957"/>
    <lineage>
        <taxon>Eukaryota</taxon>
        <taxon>Fungi</taxon>
        <taxon>Dikarya</taxon>
        <taxon>Basidiomycota</taxon>
        <taxon>Agaricomycotina</taxon>
        <taxon>Agaricomycetes</taxon>
        <taxon>Agaricomycetidae</taxon>
        <taxon>Agaricales</taxon>
        <taxon>Marasmiineae</taxon>
        <taxon>Omphalotaceae</taxon>
        <taxon>Marasmiellus</taxon>
    </lineage>
</organism>
<protein>
    <recommendedName>
        <fullName evidence="2">Nucleoplasmin-like domain-containing protein</fullName>
    </recommendedName>
</protein>
<evidence type="ECO:0000259" key="2">
    <source>
        <dbReference type="Pfam" id="PF17800"/>
    </source>
</evidence>
<feature type="region of interest" description="Disordered" evidence="1">
    <location>
        <begin position="116"/>
        <end position="223"/>
    </location>
</feature>
<gene>
    <name evidence="3" type="ORF">VKT23_012841</name>
</gene>
<name>A0ABR1J4H0_9AGAR</name>
<sequence length="223" mass="24602">MSSIVPWIQMLPARQPGASESGPFSLNKTLHIKNACLQTAVDYVGESVVTLSGLAENSSGFMTEHNNVPICVLSSMNPCTPLDITLPPGRYTLKLNGRNGAWLVGHLAEVRVHRDEDVSASARRQHRPDREHREHRSDRADGHRRHPAPAVAGPSSPAKEPAVTTNEKKRKRDEVDRGDDQEPAKKKGKGKEKEKEEKLEETSEAPEASGSGTRQSRRRPTKD</sequence>
<evidence type="ECO:0000313" key="3">
    <source>
        <dbReference type="EMBL" id="KAK7450532.1"/>
    </source>
</evidence>
<evidence type="ECO:0000256" key="1">
    <source>
        <dbReference type="SAM" id="MobiDB-lite"/>
    </source>
</evidence>
<proteinExistence type="predicted"/>
<feature type="compositionally biased region" description="Basic and acidic residues" evidence="1">
    <location>
        <begin position="128"/>
        <end position="141"/>
    </location>
</feature>
<keyword evidence="4" id="KW-1185">Reference proteome</keyword>
<dbReference type="EMBL" id="JBANRG010000033">
    <property type="protein sequence ID" value="KAK7450532.1"/>
    <property type="molecule type" value="Genomic_DNA"/>
</dbReference>
<accession>A0ABR1J4H0</accession>
<dbReference type="InterPro" id="IPR041232">
    <property type="entry name" value="NPL"/>
</dbReference>
<feature type="domain" description="Nucleoplasmin-like" evidence="2">
    <location>
        <begin position="21"/>
        <end position="106"/>
    </location>
</feature>
<comment type="caution">
    <text evidence="3">The sequence shown here is derived from an EMBL/GenBank/DDBJ whole genome shotgun (WGS) entry which is preliminary data.</text>
</comment>
<dbReference type="Pfam" id="PF17800">
    <property type="entry name" value="NPL"/>
    <property type="match status" value="1"/>
</dbReference>